<feature type="region of interest" description="Disordered" evidence="1">
    <location>
        <begin position="992"/>
        <end position="1058"/>
    </location>
</feature>
<keyword evidence="3" id="KW-1185">Reference proteome</keyword>
<evidence type="ECO:0000313" key="2">
    <source>
        <dbReference type="EMBL" id="KAK5606178.1"/>
    </source>
</evidence>
<feature type="region of interest" description="Disordered" evidence="1">
    <location>
        <begin position="624"/>
        <end position="678"/>
    </location>
</feature>
<feature type="region of interest" description="Disordered" evidence="1">
    <location>
        <begin position="894"/>
        <end position="971"/>
    </location>
</feature>
<dbReference type="AlphaFoldDB" id="A0AAV9RA96"/>
<organism evidence="2 3">
    <name type="scientific">Crenichthys baileyi</name>
    <name type="common">White River springfish</name>
    <dbReference type="NCBI Taxonomy" id="28760"/>
    <lineage>
        <taxon>Eukaryota</taxon>
        <taxon>Metazoa</taxon>
        <taxon>Chordata</taxon>
        <taxon>Craniata</taxon>
        <taxon>Vertebrata</taxon>
        <taxon>Euteleostomi</taxon>
        <taxon>Actinopterygii</taxon>
        <taxon>Neopterygii</taxon>
        <taxon>Teleostei</taxon>
        <taxon>Neoteleostei</taxon>
        <taxon>Acanthomorphata</taxon>
        <taxon>Ovalentaria</taxon>
        <taxon>Atherinomorphae</taxon>
        <taxon>Cyprinodontiformes</taxon>
        <taxon>Goodeidae</taxon>
        <taxon>Crenichthys</taxon>
    </lineage>
</organism>
<comment type="caution">
    <text evidence="2">The sequence shown here is derived from an EMBL/GenBank/DDBJ whole genome shotgun (WGS) entry which is preliminary data.</text>
</comment>
<feature type="compositionally biased region" description="Basic and acidic residues" evidence="1">
    <location>
        <begin position="907"/>
        <end position="922"/>
    </location>
</feature>
<evidence type="ECO:0000256" key="1">
    <source>
        <dbReference type="SAM" id="MobiDB-lite"/>
    </source>
</evidence>
<accession>A0AAV9RA96</accession>
<protein>
    <submittedName>
        <fullName evidence="2">Uncharacterized protein</fullName>
    </submittedName>
</protein>
<feature type="region of interest" description="Disordered" evidence="1">
    <location>
        <begin position="228"/>
        <end position="272"/>
    </location>
</feature>
<proteinExistence type="predicted"/>
<feature type="compositionally biased region" description="Basic and acidic residues" evidence="1">
    <location>
        <begin position="430"/>
        <end position="452"/>
    </location>
</feature>
<gene>
    <name evidence="2" type="ORF">CRENBAI_025947</name>
</gene>
<feature type="compositionally biased region" description="Basic and acidic residues" evidence="1">
    <location>
        <begin position="938"/>
        <end position="949"/>
    </location>
</feature>
<name>A0AAV9RA96_9TELE</name>
<sequence>MAQRMSHKDSGQEGRSVLGMLAVQVERDPKTGATVVKSVAPISSPTGTQTSSTIFDDGRKSIHAVGSSVGEPSNEEIGEILSVINNVGMTVVLDEVVVTPNKTEMTTGNGESSKNQGDKVLNFITRNGTSKEDNTQLDSSVNKLDVEKIKQCVSARTPDQKTKMVTKDTSEMLDKMDSQSLEKAPVTLLFLGYTDATPKDVHNQEDYEGMLTAERVIITEDGEEHVIEPGTSDSLQLPPAKESKQEPKKKSQDTTLQDVPLDDNEAEPETQTKTVLGMRASRRNIKRYYSLMDDEAPDDVFIQPPSPPTCKAVLSATERSIIATPTDSGMTLTTEAADATKANPCSLDKHHGEKQFLAARSEWDEEIRGTMQSSMESLDNTLLSRDVNSTPTDYQDQTSIDGSACLMERLLDKTGKAEQNNTSGDEESDEERKERPKPCKEEENYETKRDKFQQQIYSNEDENPENNTNLEKECDKNYKDISCADERDLELSREMFDLHKNNDFLSSEPSELCKFTKNRMQERTIDLPAEVRGNEEHAGPRSSDLTTPELSISKESEEMWEQVNENRRIANDIQQGEQLLQRLQMVQLRHDETPSTAQEVIKVVKTEVECRFRSEVEDGGVRGRCVTSEDEESYSKGKEMKTTLTENDNENNERKQIQTEARTSLSTPPGMSEPNQINKRDADESLDNYNEILVPLVTLPLNKPCEMSSEIPFISAGHRFSADETSMEKQIQEAARAKQTLQRAGGVFNLSDNPDVLEIPFKTDVSLESLLTKACTTQQSQWQFSDKKMQKEISQEIQRELVLVNQGKIPGEYCKGKVRQLKETKLLFEAFQQGNTKGPTRHRKLPSSAMKGPVYPSVLERTRSLEMFSLKTCPVSRAHSLRLYNSATLERDKSLETLRSKSPTGGSRDKTRLFPYAKQDKHLKMHRSMDSINSESSMESRGKTKERQESPNLRQNPFFKLRPAMALQPEVEKDIREAKEREEELRRQRCTLYGEDRQKSEDEEKHRCTKTLKSDVKLQSRGKLERPWPPPSRKDQKKSGEIQQEAKVHRAGGQKAPLWQLWESGLVSGMGSDEKK</sequence>
<dbReference type="EMBL" id="JAHHUM010002101">
    <property type="protein sequence ID" value="KAK5606178.1"/>
    <property type="molecule type" value="Genomic_DNA"/>
</dbReference>
<reference evidence="2 3" key="1">
    <citation type="submission" date="2021-06" db="EMBL/GenBank/DDBJ databases">
        <authorList>
            <person name="Palmer J.M."/>
        </authorList>
    </citation>
    <scope>NUCLEOTIDE SEQUENCE [LARGE SCALE GENOMIC DNA]</scope>
    <source>
        <strain evidence="2 3">MEX-2019</strain>
        <tissue evidence="2">Muscle</tissue>
    </source>
</reference>
<evidence type="ECO:0000313" key="3">
    <source>
        <dbReference type="Proteomes" id="UP001311232"/>
    </source>
</evidence>
<feature type="region of interest" description="Disordered" evidence="1">
    <location>
        <begin position="412"/>
        <end position="473"/>
    </location>
</feature>
<feature type="compositionally biased region" description="Basic and acidic residues" evidence="1">
    <location>
        <begin position="241"/>
        <end position="252"/>
    </location>
</feature>
<feature type="compositionally biased region" description="Basic and acidic residues" evidence="1">
    <location>
        <begin position="994"/>
        <end position="1048"/>
    </location>
</feature>
<dbReference type="Proteomes" id="UP001311232">
    <property type="component" value="Unassembled WGS sequence"/>
</dbReference>
<feature type="compositionally biased region" description="Polar residues" evidence="1">
    <location>
        <begin position="658"/>
        <end position="677"/>
    </location>
</feature>